<keyword evidence="7" id="KW-1185">Reference proteome</keyword>
<organism evidence="6 7">
    <name type="scientific">Stentor coeruleus</name>
    <dbReference type="NCBI Taxonomy" id="5963"/>
    <lineage>
        <taxon>Eukaryota</taxon>
        <taxon>Sar</taxon>
        <taxon>Alveolata</taxon>
        <taxon>Ciliophora</taxon>
        <taxon>Postciliodesmatophora</taxon>
        <taxon>Heterotrichea</taxon>
        <taxon>Heterotrichida</taxon>
        <taxon>Stentoridae</taxon>
        <taxon>Stentor</taxon>
    </lineage>
</organism>
<reference evidence="6 7" key="1">
    <citation type="submission" date="2016-11" db="EMBL/GenBank/DDBJ databases">
        <title>The macronuclear genome of Stentor coeruleus: a giant cell with tiny introns.</title>
        <authorList>
            <person name="Slabodnick M."/>
            <person name="Ruby J.G."/>
            <person name="Reiff S.B."/>
            <person name="Swart E.C."/>
            <person name="Gosai S."/>
            <person name="Prabakaran S."/>
            <person name="Witkowska E."/>
            <person name="Larue G.E."/>
            <person name="Fisher S."/>
            <person name="Freeman R.M."/>
            <person name="Gunawardena J."/>
            <person name="Chu W."/>
            <person name="Stover N.A."/>
            <person name="Gregory B.D."/>
            <person name="Nowacki M."/>
            <person name="Derisi J."/>
            <person name="Roy S.W."/>
            <person name="Marshall W.F."/>
            <person name="Sood P."/>
        </authorList>
    </citation>
    <scope>NUCLEOTIDE SEQUENCE [LARGE SCALE GENOMIC DNA]</scope>
    <source>
        <strain evidence="6">WM001</strain>
    </source>
</reference>
<dbReference type="AlphaFoldDB" id="A0A1R2AST3"/>
<dbReference type="InterPro" id="IPR050186">
    <property type="entry name" value="TPT_transporter"/>
</dbReference>
<feature type="transmembrane region" description="Helical" evidence="5">
    <location>
        <begin position="174"/>
        <end position="191"/>
    </location>
</feature>
<proteinExistence type="predicted"/>
<evidence type="ECO:0000256" key="5">
    <source>
        <dbReference type="SAM" id="Phobius"/>
    </source>
</evidence>
<dbReference type="Proteomes" id="UP000187209">
    <property type="component" value="Unassembled WGS sequence"/>
</dbReference>
<dbReference type="PANTHER" id="PTHR11132">
    <property type="entry name" value="SOLUTE CARRIER FAMILY 35"/>
    <property type="match status" value="1"/>
</dbReference>
<feature type="transmembrane region" description="Helical" evidence="5">
    <location>
        <begin position="62"/>
        <end position="84"/>
    </location>
</feature>
<accession>A0A1R2AST3</accession>
<comment type="caution">
    <text evidence="6">The sequence shown here is derived from an EMBL/GenBank/DDBJ whole genome shotgun (WGS) entry which is preliminary data.</text>
</comment>
<evidence type="ECO:0000313" key="7">
    <source>
        <dbReference type="Proteomes" id="UP000187209"/>
    </source>
</evidence>
<evidence type="ECO:0008006" key="8">
    <source>
        <dbReference type="Google" id="ProtNLM"/>
    </source>
</evidence>
<evidence type="ECO:0000256" key="3">
    <source>
        <dbReference type="ARBA" id="ARBA00022989"/>
    </source>
</evidence>
<gene>
    <name evidence="6" type="ORF">SteCoe_35206</name>
</gene>
<feature type="transmembrane region" description="Helical" evidence="5">
    <location>
        <begin position="32"/>
        <end position="50"/>
    </location>
</feature>
<keyword evidence="2 5" id="KW-0812">Transmembrane</keyword>
<feature type="transmembrane region" description="Helical" evidence="5">
    <location>
        <begin position="139"/>
        <end position="162"/>
    </location>
</feature>
<dbReference type="EMBL" id="MPUH01001470">
    <property type="protein sequence ID" value="OMJ67593.1"/>
    <property type="molecule type" value="Genomic_DNA"/>
</dbReference>
<protein>
    <recommendedName>
        <fullName evidence="8">Sugar phosphate transporter domain-containing protein</fullName>
    </recommendedName>
</protein>
<feature type="transmembrane region" description="Helical" evidence="5">
    <location>
        <begin position="114"/>
        <end position="133"/>
    </location>
</feature>
<keyword evidence="3 5" id="KW-1133">Transmembrane helix</keyword>
<feature type="transmembrane region" description="Helical" evidence="5">
    <location>
        <begin position="265"/>
        <end position="285"/>
    </location>
</feature>
<keyword evidence="4 5" id="KW-0472">Membrane</keyword>
<feature type="transmembrane region" description="Helical" evidence="5">
    <location>
        <begin position="211"/>
        <end position="229"/>
    </location>
</feature>
<name>A0A1R2AST3_9CILI</name>
<comment type="subcellular location">
    <subcellularLocation>
        <location evidence="1">Membrane</location>
        <topology evidence="1">Multi-pass membrane protein</topology>
    </subcellularLocation>
</comment>
<evidence type="ECO:0000256" key="1">
    <source>
        <dbReference type="ARBA" id="ARBA00004141"/>
    </source>
</evidence>
<evidence type="ECO:0000313" key="6">
    <source>
        <dbReference type="EMBL" id="OMJ67593.1"/>
    </source>
</evidence>
<dbReference type="OrthoDB" id="417037at2759"/>
<evidence type="ECO:0000256" key="4">
    <source>
        <dbReference type="ARBA" id="ARBA00023136"/>
    </source>
</evidence>
<sequence>MKDIHLCALYGIAATMMNITSKTLIANYSVNPSFIILLIQHIIIVIYGLTKHYIISWSEAQECILISLYSLGNIVFGGIGMRYVNLPMYITLRKLCTAEIFIIDTIFYKQPYKYSCVIGVAGISLGALIAGYNDLTSDAFGFIIVFLANLMNALLLLQIRYAKERVFSLKSFKQVYICSLISIPYTIILYFTAEEYVSVGLSPYSHTWELYFAIVFAGVLGVFCNFLLFKCANEISPMATSVTGNAKDFISMLIGLVAFKDVNPNFLFMFGIFVSFLGAMIYSVGKVVNNKKISV</sequence>
<dbReference type="GO" id="GO:0016020">
    <property type="term" value="C:membrane"/>
    <property type="evidence" value="ECO:0007669"/>
    <property type="project" value="UniProtKB-SubCell"/>
</dbReference>
<evidence type="ECO:0000256" key="2">
    <source>
        <dbReference type="ARBA" id="ARBA00022692"/>
    </source>
</evidence>